<dbReference type="EMBL" id="BMZB01000002">
    <property type="protein sequence ID" value="GGZ34577.1"/>
    <property type="molecule type" value="Genomic_DNA"/>
</dbReference>
<dbReference type="AlphaFoldDB" id="A0A918Q5I7"/>
<gene>
    <name evidence="2" type="ORF">GCM10011273_21270</name>
</gene>
<sequence>MVKLGKAALILGVAMGLGLSACGKQGELEKAPPLWGKEAKAEREAIKTAEAQGKKTEKSLPRASDKPAAADPYYSNNVKVQDAPLEGTGNSQRQ</sequence>
<evidence type="ECO:0000313" key="2">
    <source>
        <dbReference type="EMBL" id="GGZ34577.1"/>
    </source>
</evidence>
<name>A0A918Q5I7_9CAUL</name>
<reference evidence="2" key="2">
    <citation type="submission" date="2020-09" db="EMBL/GenBank/DDBJ databases">
        <authorList>
            <person name="Sun Q."/>
            <person name="Kim S."/>
        </authorList>
    </citation>
    <scope>NUCLEOTIDE SEQUENCE</scope>
    <source>
        <strain evidence="2">KCTC 32296</strain>
    </source>
</reference>
<reference evidence="2" key="1">
    <citation type="journal article" date="2014" name="Int. J. Syst. Evol. Microbiol.">
        <title>Complete genome sequence of Corynebacterium casei LMG S-19264T (=DSM 44701T), isolated from a smear-ripened cheese.</title>
        <authorList>
            <consortium name="US DOE Joint Genome Institute (JGI-PGF)"/>
            <person name="Walter F."/>
            <person name="Albersmeier A."/>
            <person name="Kalinowski J."/>
            <person name="Ruckert C."/>
        </authorList>
    </citation>
    <scope>NUCLEOTIDE SEQUENCE</scope>
    <source>
        <strain evidence="2">KCTC 32296</strain>
    </source>
</reference>
<keyword evidence="3" id="KW-1185">Reference proteome</keyword>
<accession>A0A918Q5I7</accession>
<organism evidence="2 3">
    <name type="scientific">Asticcacaulis endophyticus</name>
    <dbReference type="NCBI Taxonomy" id="1395890"/>
    <lineage>
        <taxon>Bacteria</taxon>
        <taxon>Pseudomonadati</taxon>
        <taxon>Pseudomonadota</taxon>
        <taxon>Alphaproteobacteria</taxon>
        <taxon>Caulobacterales</taxon>
        <taxon>Caulobacteraceae</taxon>
        <taxon>Asticcacaulis</taxon>
    </lineage>
</organism>
<evidence type="ECO:0008006" key="4">
    <source>
        <dbReference type="Google" id="ProtNLM"/>
    </source>
</evidence>
<comment type="caution">
    <text evidence="2">The sequence shown here is derived from an EMBL/GenBank/DDBJ whole genome shotgun (WGS) entry which is preliminary data.</text>
</comment>
<feature type="compositionally biased region" description="Basic and acidic residues" evidence="1">
    <location>
        <begin position="37"/>
        <end position="65"/>
    </location>
</feature>
<feature type="region of interest" description="Disordered" evidence="1">
    <location>
        <begin position="34"/>
        <end position="94"/>
    </location>
</feature>
<evidence type="ECO:0000313" key="3">
    <source>
        <dbReference type="Proteomes" id="UP000662572"/>
    </source>
</evidence>
<protein>
    <recommendedName>
        <fullName evidence="4">Lipoprotein</fullName>
    </recommendedName>
</protein>
<dbReference type="PROSITE" id="PS51257">
    <property type="entry name" value="PROKAR_LIPOPROTEIN"/>
    <property type="match status" value="1"/>
</dbReference>
<evidence type="ECO:0000256" key="1">
    <source>
        <dbReference type="SAM" id="MobiDB-lite"/>
    </source>
</evidence>
<dbReference type="Proteomes" id="UP000662572">
    <property type="component" value="Unassembled WGS sequence"/>
</dbReference>
<proteinExistence type="predicted"/>